<accession>A0ABW3QCW4</accession>
<gene>
    <name evidence="1" type="ORF">ACFQ3J_26860</name>
</gene>
<evidence type="ECO:0000313" key="1">
    <source>
        <dbReference type="EMBL" id="MFD1131730.1"/>
    </source>
</evidence>
<dbReference type="RefSeq" id="WP_090727687.1">
    <property type="nucleotide sequence ID" value="NZ_JBHTKX010000015.1"/>
</dbReference>
<keyword evidence="2" id="KW-1185">Reference proteome</keyword>
<sequence>MTFGNNKVKISAVTLESYKDALNDLNPDTDYLFVDTIPEGIEGKKFIYRQQIFTVTGVDLESNEEPLLAAMLQGFEDYEKDVECGKLEKGYYTSDGTPIDNFPTNFINHTGWKFNACERYAKNVPGLEEGALIGFYWIPLSGIMDELYSP</sequence>
<proteinExistence type="predicted"/>
<dbReference type="Proteomes" id="UP001597169">
    <property type="component" value="Unassembled WGS sequence"/>
</dbReference>
<comment type="caution">
    <text evidence="1">The sequence shown here is derived from an EMBL/GenBank/DDBJ whole genome shotgun (WGS) entry which is preliminary data.</text>
</comment>
<evidence type="ECO:0000313" key="2">
    <source>
        <dbReference type="Proteomes" id="UP001597169"/>
    </source>
</evidence>
<organism evidence="1 2">
    <name type="scientific">Paenibacillus provencensis</name>
    <dbReference type="NCBI Taxonomy" id="441151"/>
    <lineage>
        <taxon>Bacteria</taxon>
        <taxon>Bacillati</taxon>
        <taxon>Bacillota</taxon>
        <taxon>Bacilli</taxon>
        <taxon>Bacillales</taxon>
        <taxon>Paenibacillaceae</taxon>
        <taxon>Paenibacillus</taxon>
    </lineage>
</organism>
<reference evidence="2" key="1">
    <citation type="journal article" date="2019" name="Int. J. Syst. Evol. Microbiol.">
        <title>The Global Catalogue of Microorganisms (GCM) 10K type strain sequencing project: providing services to taxonomists for standard genome sequencing and annotation.</title>
        <authorList>
            <consortium name="The Broad Institute Genomics Platform"/>
            <consortium name="The Broad Institute Genome Sequencing Center for Infectious Disease"/>
            <person name="Wu L."/>
            <person name="Ma J."/>
        </authorList>
    </citation>
    <scope>NUCLEOTIDE SEQUENCE [LARGE SCALE GENOMIC DNA]</scope>
    <source>
        <strain evidence="2">CCUG 53519</strain>
    </source>
</reference>
<protein>
    <submittedName>
        <fullName evidence="1">Uncharacterized protein</fullName>
    </submittedName>
</protein>
<name>A0ABW3QCW4_9BACL</name>
<dbReference type="EMBL" id="JBHTKX010000015">
    <property type="protein sequence ID" value="MFD1131730.1"/>
    <property type="molecule type" value="Genomic_DNA"/>
</dbReference>